<sequence>MKLVLSGNPLFQTNSSKIPPKPSSPSGSQPDNSSQLSPAITPSTGDSGIGGVPAIQLKKKPNVVPSLTPIAAFAGLALLTVPLGLYSCKLKKANSSEPPSSLVIHPLDLFNSDNKVRISIAKDTEMLASVGSSSSESHLGHGGFGVDYKGQLDHGTKIAVKRTKSGVICNKAVHEFESEISVLTKVRHRHLVLLIGYSTQGLKRILVYEYLPQGDLSRHLFHWKNFKLEPLSWKRRLSIALDVARGTKYLHSLAHQSFIHRDLKSSNILLSDDFRPKV</sequence>
<dbReference type="GO" id="GO:0016020">
    <property type="term" value="C:membrane"/>
    <property type="evidence" value="ECO:0007669"/>
    <property type="project" value="UniProtKB-SubCell"/>
</dbReference>
<dbReference type="PANTHER" id="PTHR47986">
    <property type="entry name" value="OSJNBA0070M12.3 PROTEIN"/>
    <property type="match status" value="1"/>
</dbReference>
<organism evidence="12 13">
    <name type="scientific">Helianthus annuus</name>
    <name type="common">Common sunflower</name>
    <dbReference type="NCBI Taxonomy" id="4232"/>
    <lineage>
        <taxon>Eukaryota</taxon>
        <taxon>Viridiplantae</taxon>
        <taxon>Streptophyta</taxon>
        <taxon>Embryophyta</taxon>
        <taxon>Tracheophyta</taxon>
        <taxon>Spermatophyta</taxon>
        <taxon>Magnoliopsida</taxon>
        <taxon>eudicotyledons</taxon>
        <taxon>Gunneridae</taxon>
        <taxon>Pentapetalae</taxon>
        <taxon>asterids</taxon>
        <taxon>campanulids</taxon>
        <taxon>Asterales</taxon>
        <taxon>Asteraceae</taxon>
        <taxon>Asteroideae</taxon>
        <taxon>Heliantheae alliance</taxon>
        <taxon>Heliantheae</taxon>
        <taxon>Helianthus</taxon>
    </lineage>
</organism>
<keyword evidence="2" id="KW-0433">Leucine-rich repeat</keyword>
<comment type="subcellular location">
    <subcellularLocation>
        <location evidence="1">Membrane</location>
        <topology evidence="1">Single-pass membrane protein</topology>
    </subcellularLocation>
</comment>
<feature type="region of interest" description="Disordered" evidence="10">
    <location>
        <begin position="1"/>
        <end position="47"/>
    </location>
</feature>
<evidence type="ECO:0000259" key="11">
    <source>
        <dbReference type="PROSITE" id="PS50011"/>
    </source>
</evidence>
<evidence type="ECO:0000256" key="9">
    <source>
        <dbReference type="ARBA" id="ARBA00023180"/>
    </source>
</evidence>
<dbReference type="AlphaFoldDB" id="A0A251SGI2"/>
<evidence type="ECO:0000256" key="1">
    <source>
        <dbReference type="ARBA" id="ARBA00004167"/>
    </source>
</evidence>
<feature type="compositionally biased region" description="Low complexity" evidence="10">
    <location>
        <begin position="24"/>
        <end position="34"/>
    </location>
</feature>
<evidence type="ECO:0000256" key="5">
    <source>
        <dbReference type="ARBA" id="ARBA00022737"/>
    </source>
</evidence>
<reference evidence="13" key="1">
    <citation type="journal article" date="2017" name="Nature">
        <title>The sunflower genome provides insights into oil metabolism, flowering and Asterid evolution.</title>
        <authorList>
            <person name="Badouin H."/>
            <person name="Gouzy J."/>
            <person name="Grassa C.J."/>
            <person name="Murat F."/>
            <person name="Staton S.E."/>
            <person name="Cottret L."/>
            <person name="Lelandais-Briere C."/>
            <person name="Owens G.L."/>
            <person name="Carrere S."/>
            <person name="Mayjonade B."/>
            <person name="Legrand L."/>
            <person name="Gill N."/>
            <person name="Kane N.C."/>
            <person name="Bowers J.E."/>
            <person name="Hubner S."/>
            <person name="Bellec A."/>
            <person name="Berard A."/>
            <person name="Berges H."/>
            <person name="Blanchet N."/>
            <person name="Boniface M.C."/>
            <person name="Brunel D."/>
            <person name="Catrice O."/>
            <person name="Chaidir N."/>
            <person name="Claudel C."/>
            <person name="Donnadieu C."/>
            <person name="Faraut T."/>
            <person name="Fievet G."/>
            <person name="Helmstetter N."/>
            <person name="King M."/>
            <person name="Knapp S.J."/>
            <person name="Lai Z."/>
            <person name="Le Paslier M.C."/>
            <person name="Lippi Y."/>
            <person name="Lorenzon L."/>
            <person name="Mandel J.R."/>
            <person name="Marage G."/>
            <person name="Marchand G."/>
            <person name="Marquand E."/>
            <person name="Bret-Mestries E."/>
            <person name="Morien E."/>
            <person name="Nambeesan S."/>
            <person name="Nguyen T."/>
            <person name="Pegot-Espagnet P."/>
            <person name="Pouilly N."/>
            <person name="Raftis F."/>
            <person name="Sallet E."/>
            <person name="Schiex T."/>
            <person name="Thomas J."/>
            <person name="Vandecasteele C."/>
            <person name="Vares D."/>
            <person name="Vear F."/>
            <person name="Vautrin S."/>
            <person name="Crespi M."/>
            <person name="Mangin B."/>
            <person name="Burke J.M."/>
            <person name="Salse J."/>
            <person name="Munos S."/>
            <person name="Vincourt P."/>
            <person name="Rieseberg L.H."/>
            <person name="Langlade N.B."/>
        </authorList>
    </citation>
    <scope>NUCLEOTIDE SEQUENCE [LARGE SCALE GENOMIC DNA]</scope>
    <source>
        <strain evidence="13">cv. SF193</strain>
    </source>
</reference>
<dbReference type="EMBL" id="CM007903">
    <property type="protein sequence ID" value="OTF97395.1"/>
    <property type="molecule type" value="Genomic_DNA"/>
</dbReference>
<feature type="domain" description="Protein kinase" evidence="11">
    <location>
        <begin position="133"/>
        <end position="278"/>
    </location>
</feature>
<dbReference type="GO" id="GO:0004672">
    <property type="term" value="F:protein kinase activity"/>
    <property type="evidence" value="ECO:0007669"/>
    <property type="project" value="InterPro"/>
</dbReference>
<dbReference type="PROSITE" id="PS00108">
    <property type="entry name" value="PROTEIN_KINASE_ST"/>
    <property type="match status" value="1"/>
</dbReference>
<evidence type="ECO:0000313" key="13">
    <source>
        <dbReference type="Proteomes" id="UP000215914"/>
    </source>
</evidence>
<keyword evidence="13" id="KW-1185">Reference proteome</keyword>
<evidence type="ECO:0000256" key="6">
    <source>
        <dbReference type="ARBA" id="ARBA00022989"/>
    </source>
</evidence>
<keyword evidence="7" id="KW-0472">Membrane</keyword>
<dbReference type="InterPro" id="IPR052422">
    <property type="entry name" value="Auxin_Ser/Thr_Kinase"/>
</dbReference>
<dbReference type="InterPro" id="IPR001245">
    <property type="entry name" value="Ser-Thr/Tyr_kinase_cat_dom"/>
</dbReference>
<dbReference type="Pfam" id="PF07714">
    <property type="entry name" value="PK_Tyr_Ser-Thr"/>
    <property type="match status" value="1"/>
</dbReference>
<dbReference type="Gene3D" id="1.10.510.10">
    <property type="entry name" value="Transferase(Phosphotransferase) domain 1"/>
    <property type="match status" value="1"/>
</dbReference>
<dbReference type="InParanoid" id="A0A251SGI2"/>
<dbReference type="Gene3D" id="3.30.200.20">
    <property type="entry name" value="Phosphorylase Kinase, domain 1"/>
    <property type="match status" value="1"/>
</dbReference>
<evidence type="ECO:0000256" key="7">
    <source>
        <dbReference type="ARBA" id="ARBA00023136"/>
    </source>
</evidence>
<keyword evidence="4" id="KW-0732">Signal</keyword>
<evidence type="ECO:0000313" key="12">
    <source>
        <dbReference type="EMBL" id="OTF97395.1"/>
    </source>
</evidence>
<proteinExistence type="predicted"/>
<dbReference type="InterPro" id="IPR000719">
    <property type="entry name" value="Prot_kinase_dom"/>
</dbReference>
<protein>
    <submittedName>
        <fullName evidence="12">Putative mitogen-activated protein (MAP) kinase 7, Rho-associated protein kinase 1/2</fullName>
    </submittedName>
</protein>
<name>A0A251SGI2_HELAN</name>
<dbReference type="GO" id="GO:0005524">
    <property type="term" value="F:ATP binding"/>
    <property type="evidence" value="ECO:0007669"/>
    <property type="project" value="InterPro"/>
</dbReference>
<dbReference type="Proteomes" id="UP000215914">
    <property type="component" value="Chromosome 14"/>
</dbReference>
<evidence type="ECO:0000256" key="3">
    <source>
        <dbReference type="ARBA" id="ARBA00022692"/>
    </source>
</evidence>
<keyword evidence="6" id="KW-1133">Transmembrane helix</keyword>
<evidence type="ECO:0000256" key="2">
    <source>
        <dbReference type="ARBA" id="ARBA00022614"/>
    </source>
</evidence>
<dbReference type="SMART" id="SM00220">
    <property type="entry name" value="S_TKc"/>
    <property type="match status" value="1"/>
</dbReference>
<keyword evidence="3" id="KW-0812">Transmembrane</keyword>
<gene>
    <name evidence="12" type="ORF">HannXRQ_Chr14g0434131</name>
</gene>
<dbReference type="InterPro" id="IPR008271">
    <property type="entry name" value="Ser/Thr_kinase_AS"/>
</dbReference>
<dbReference type="InterPro" id="IPR011009">
    <property type="entry name" value="Kinase-like_dom_sf"/>
</dbReference>
<keyword evidence="5" id="KW-0677">Repeat</keyword>
<keyword evidence="9" id="KW-0325">Glycoprotein</keyword>
<evidence type="ECO:0000256" key="10">
    <source>
        <dbReference type="SAM" id="MobiDB-lite"/>
    </source>
</evidence>
<keyword evidence="8" id="KW-0675">Receptor</keyword>
<evidence type="ECO:0000256" key="8">
    <source>
        <dbReference type="ARBA" id="ARBA00023170"/>
    </source>
</evidence>
<evidence type="ECO:0000256" key="4">
    <source>
        <dbReference type="ARBA" id="ARBA00022729"/>
    </source>
</evidence>
<dbReference type="PROSITE" id="PS50011">
    <property type="entry name" value="PROTEIN_KINASE_DOM"/>
    <property type="match status" value="1"/>
</dbReference>
<accession>A0A251SGI2</accession>
<dbReference type="PANTHER" id="PTHR47986:SF13">
    <property type="entry name" value="RECEPTOR PROTEIN KINASE TMK1-LIKE"/>
    <property type="match status" value="1"/>
</dbReference>
<feature type="compositionally biased region" description="Polar residues" evidence="10">
    <location>
        <begin position="35"/>
        <end position="46"/>
    </location>
</feature>
<dbReference type="SUPFAM" id="SSF56112">
    <property type="entry name" value="Protein kinase-like (PK-like)"/>
    <property type="match status" value="1"/>
</dbReference>
<keyword evidence="12" id="KW-0808">Transferase</keyword>
<keyword evidence="12" id="KW-0418">Kinase</keyword>